<evidence type="ECO:0000256" key="4">
    <source>
        <dbReference type="ARBA" id="ARBA00023004"/>
    </source>
</evidence>
<dbReference type="Gene3D" id="3.10.20.30">
    <property type="match status" value="1"/>
</dbReference>
<dbReference type="InterPro" id="IPR001055">
    <property type="entry name" value="Adrenodoxin-like"/>
</dbReference>
<dbReference type="RefSeq" id="WP_063001613.1">
    <property type="nucleotide sequence ID" value="NZ_NGAF01000021.1"/>
</dbReference>
<dbReference type="PANTHER" id="PTHR23426">
    <property type="entry name" value="FERREDOXIN/ADRENODOXIN"/>
    <property type="match status" value="1"/>
</dbReference>
<keyword evidence="9" id="KW-1185">Reference proteome</keyword>
<dbReference type="InterPro" id="IPR012675">
    <property type="entry name" value="Beta-grasp_dom_sf"/>
</dbReference>
<keyword evidence="5" id="KW-0411">Iron-sulfur</keyword>
<dbReference type="Proteomes" id="UP000215506">
    <property type="component" value="Unassembled WGS sequence"/>
</dbReference>
<evidence type="ECO:0000256" key="2">
    <source>
        <dbReference type="ARBA" id="ARBA00022714"/>
    </source>
</evidence>
<reference evidence="8 9" key="1">
    <citation type="submission" date="2017-07" db="EMBL/GenBank/DDBJ databases">
        <title>First draft Genome Sequence of Nocardia cerradoensis isolated from human infection.</title>
        <authorList>
            <person name="Carrasco G."/>
        </authorList>
    </citation>
    <scope>NUCLEOTIDE SEQUENCE [LARGE SCALE GENOMIC DNA]</scope>
    <source>
        <strain evidence="8 9">CNM20130759</strain>
    </source>
</reference>
<comment type="caution">
    <text evidence="8">The sequence shown here is derived from an EMBL/GenBank/DDBJ whole genome shotgun (WGS) entry which is preliminary data.</text>
</comment>
<evidence type="ECO:0000313" key="9">
    <source>
        <dbReference type="Proteomes" id="UP000215506"/>
    </source>
</evidence>
<dbReference type="PRINTS" id="PR00355">
    <property type="entry name" value="ADRENODOXIN"/>
</dbReference>
<dbReference type="GO" id="GO:0046872">
    <property type="term" value="F:metal ion binding"/>
    <property type="evidence" value="ECO:0007669"/>
    <property type="project" value="UniProtKB-KW"/>
</dbReference>
<keyword evidence="4" id="KW-0408">Iron</keyword>
<evidence type="ECO:0000256" key="6">
    <source>
        <dbReference type="ARBA" id="ARBA00034078"/>
    </source>
</evidence>
<protein>
    <submittedName>
        <fullName evidence="8">Rhodocoxin</fullName>
    </submittedName>
</protein>
<dbReference type="InterPro" id="IPR018298">
    <property type="entry name" value="Adrenodoxin_Fe-S_BS"/>
</dbReference>
<comment type="cofactor">
    <cofactor evidence="6">
        <name>[2Fe-2S] cluster</name>
        <dbReference type="ChEBI" id="CHEBI:190135"/>
    </cofactor>
</comment>
<dbReference type="CDD" id="cd00207">
    <property type="entry name" value="fer2"/>
    <property type="match status" value="1"/>
</dbReference>
<dbReference type="GO" id="GO:0140647">
    <property type="term" value="P:P450-containing electron transport chain"/>
    <property type="evidence" value="ECO:0007669"/>
    <property type="project" value="InterPro"/>
</dbReference>
<dbReference type="InterPro" id="IPR001041">
    <property type="entry name" value="2Fe-2S_ferredoxin-type"/>
</dbReference>
<evidence type="ECO:0000313" key="8">
    <source>
        <dbReference type="EMBL" id="OXR41292.1"/>
    </source>
</evidence>
<gene>
    <name evidence="8" type="primary">thcC_3</name>
    <name evidence="8" type="ORF">B7C42_06690</name>
</gene>
<dbReference type="PROSITE" id="PS00814">
    <property type="entry name" value="ADX"/>
    <property type="match status" value="1"/>
</dbReference>
<name>A0A231GXJ0_9NOCA</name>
<dbReference type="EMBL" id="NGAF01000021">
    <property type="protein sequence ID" value="OXR41292.1"/>
    <property type="molecule type" value="Genomic_DNA"/>
</dbReference>
<evidence type="ECO:0000259" key="7">
    <source>
        <dbReference type="PROSITE" id="PS51085"/>
    </source>
</evidence>
<dbReference type="GO" id="GO:0051537">
    <property type="term" value="F:2 iron, 2 sulfur cluster binding"/>
    <property type="evidence" value="ECO:0007669"/>
    <property type="project" value="UniProtKB-KW"/>
</dbReference>
<keyword evidence="3" id="KW-0479">Metal-binding</keyword>
<dbReference type="PANTHER" id="PTHR23426:SF65">
    <property type="entry name" value="FERREDOXIN-2, MITOCHONDRIAL"/>
    <property type="match status" value="1"/>
</dbReference>
<evidence type="ECO:0000256" key="5">
    <source>
        <dbReference type="ARBA" id="ARBA00023014"/>
    </source>
</evidence>
<comment type="similarity">
    <text evidence="1">Belongs to the adrenodoxin/putidaredoxin family.</text>
</comment>
<dbReference type="GeneID" id="66723611"/>
<dbReference type="SUPFAM" id="SSF54292">
    <property type="entry name" value="2Fe-2S ferredoxin-like"/>
    <property type="match status" value="1"/>
</dbReference>
<evidence type="ECO:0000256" key="3">
    <source>
        <dbReference type="ARBA" id="ARBA00022723"/>
    </source>
</evidence>
<accession>A0A231GXJ0</accession>
<dbReference type="Pfam" id="PF00111">
    <property type="entry name" value="Fer2"/>
    <property type="match status" value="1"/>
</dbReference>
<dbReference type="AlphaFoldDB" id="A0A231GXJ0"/>
<dbReference type="InterPro" id="IPR036010">
    <property type="entry name" value="2Fe-2S_ferredoxin-like_sf"/>
</dbReference>
<sequence length="107" mass="11179">MPTVVYRLPDGTAHSVDVPAGQTVMDGSVRNNLPGIVAECGGSCSCATCHVYVEDESAAAFGEPSMEEQDLLEFLDGARSCSRLACQLVLNAEMEPITVTVAQSNGS</sequence>
<evidence type="ECO:0000256" key="1">
    <source>
        <dbReference type="ARBA" id="ARBA00010914"/>
    </source>
</evidence>
<dbReference type="GO" id="GO:0009055">
    <property type="term" value="F:electron transfer activity"/>
    <property type="evidence" value="ECO:0007669"/>
    <property type="project" value="TreeGrafter"/>
</dbReference>
<organism evidence="8 9">
    <name type="scientific">Nocardia cerradoensis</name>
    <dbReference type="NCBI Taxonomy" id="85688"/>
    <lineage>
        <taxon>Bacteria</taxon>
        <taxon>Bacillati</taxon>
        <taxon>Actinomycetota</taxon>
        <taxon>Actinomycetes</taxon>
        <taxon>Mycobacteriales</taxon>
        <taxon>Nocardiaceae</taxon>
        <taxon>Nocardia</taxon>
    </lineage>
</organism>
<dbReference type="PROSITE" id="PS51085">
    <property type="entry name" value="2FE2S_FER_2"/>
    <property type="match status" value="1"/>
</dbReference>
<feature type="domain" description="2Fe-2S ferredoxin-type" evidence="7">
    <location>
        <begin position="2"/>
        <end position="105"/>
    </location>
</feature>
<keyword evidence="2" id="KW-0001">2Fe-2S</keyword>
<proteinExistence type="inferred from homology"/>